<comment type="caution">
    <text evidence="1">The sequence shown here is derived from an EMBL/GenBank/DDBJ whole genome shotgun (WGS) entry which is preliminary data.</text>
</comment>
<protein>
    <recommendedName>
        <fullName evidence="3">Suppressor of fused-like domain-containing protein</fullName>
    </recommendedName>
</protein>
<keyword evidence="2" id="KW-1185">Reference proteome</keyword>
<organism evidence="1 2">
    <name type="scientific">Marinomonas primoryensis</name>
    <dbReference type="NCBI Taxonomy" id="178399"/>
    <lineage>
        <taxon>Bacteria</taxon>
        <taxon>Pseudomonadati</taxon>
        <taxon>Pseudomonadota</taxon>
        <taxon>Gammaproteobacteria</taxon>
        <taxon>Oceanospirillales</taxon>
        <taxon>Oceanospirillaceae</taxon>
        <taxon>Marinomonas</taxon>
    </lineage>
</organism>
<accession>A0ABV0L4U9</accession>
<evidence type="ECO:0000313" key="1">
    <source>
        <dbReference type="EMBL" id="MEP7731449.1"/>
    </source>
</evidence>
<evidence type="ECO:0000313" key="2">
    <source>
        <dbReference type="Proteomes" id="UP001471651"/>
    </source>
</evidence>
<dbReference type="EMBL" id="JBDYKN010000031">
    <property type="protein sequence ID" value="MEP7731449.1"/>
    <property type="molecule type" value="Genomic_DNA"/>
</dbReference>
<proteinExistence type="predicted"/>
<sequence length="199" mass="23046">MRTIKMLYLRGIMCIKVAVEKYLEHLDKVFRDEPAYFKYSEDESPAFHTFTYKDIPEKGMITGFTCGYSLVESPAGGNVRNEFLVSVDSDDISWVMAAADIGLKLRGKADFQIGDTINFNAKISKESEMSSFFIWYQGVINETHELICLPEWHLRILQLFPIYDDERLIINEHGPEWLMELVEDPSDIKRESVASKFRI</sequence>
<reference evidence="1 2" key="1">
    <citation type="submission" date="2024-05" db="EMBL/GenBank/DDBJ databases">
        <authorList>
            <person name="Busch G.E."/>
            <person name="Sharma I."/>
        </authorList>
    </citation>
    <scope>NUCLEOTIDE SEQUENCE [LARGE SCALE GENOMIC DNA]</scope>
    <source>
        <strain evidence="1 2">23GB23</strain>
    </source>
</reference>
<dbReference type="Proteomes" id="UP001471651">
    <property type="component" value="Unassembled WGS sequence"/>
</dbReference>
<gene>
    <name evidence="1" type="ORF">ABKW32_18535</name>
</gene>
<name>A0ABV0L4U9_9GAMM</name>
<evidence type="ECO:0008006" key="3">
    <source>
        <dbReference type="Google" id="ProtNLM"/>
    </source>
</evidence>
<dbReference type="RefSeq" id="WP_348577986.1">
    <property type="nucleotide sequence ID" value="NZ_JBDYKN010000031.1"/>
</dbReference>